<organism evidence="3 4">
    <name type="scientific">Mesocestoides corti</name>
    <name type="common">Flatworm</name>
    <dbReference type="NCBI Taxonomy" id="53468"/>
    <lineage>
        <taxon>Eukaryota</taxon>
        <taxon>Metazoa</taxon>
        <taxon>Spiralia</taxon>
        <taxon>Lophotrochozoa</taxon>
        <taxon>Platyhelminthes</taxon>
        <taxon>Cestoda</taxon>
        <taxon>Eucestoda</taxon>
        <taxon>Cyclophyllidea</taxon>
        <taxon>Mesocestoididae</taxon>
        <taxon>Mesocestoides</taxon>
    </lineage>
</organism>
<dbReference type="SUPFAM" id="SSF49562">
    <property type="entry name" value="C2 domain (Calcium/lipid-binding domain, CaLB)"/>
    <property type="match status" value="1"/>
</dbReference>
<keyword evidence="1" id="KW-0812">Transmembrane</keyword>
<protein>
    <recommendedName>
        <fullName evidence="2">C2 domain-containing protein</fullName>
    </recommendedName>
</protein>
<dbReference type="Gene3D" id="2.60.40.150">
    <property type="entry name" value="C2 domain"/>
    <property type="match status" value="1"/>
</dbReference>
<keyword evidence="1" id="KW-1133">Transmembrane helix</keyword>
<sequence length="217" mass="24909">MRCTFKAPLILNIHVKFDERKQVLDVFIRNLQNAPERQKVRVVTKLTIHQDQLQPNWKCTLKLRNKSCCSKTKSTCHSTTLKRGANPHFNENFCFKNVIASDVRYGMLSFDILGKKKKGNEPFLGTVYLPGSEIQLDYDTAYSLSVTIITSNIISIKHFTTSIIDGLYIVFFHVIFVIFDVVNVVVFVIAFKRRVDRSGIFGARKNSFNHTIDIIDC</sequence>
<gene>
    <name evidence="3" type="ORF">MCOS_LOCUS7575</name>
</gene>
<evidence type="ECO:0000256" key="1">
    <source>
        <dbReference type="SAM" id="Phobius"/>
    </source>
</evidence>
<proteinExistence type="predicted"/>
<keyword evidence="1" id="KW-0472">Membrane</keyword>
<dbReference type="PROSITE" id="PS50004">
    <property type="entry name" value="C2"/>
    <property type="match status" value="1"/>
</dbReference>
<feature type="domain" description="C2" evidence="2">
    <location>
        <begin position="5"/>
        <end position="146"/>
    </location>
</feature>
<dbReference type="Proteomes" id="UP000267029">
    <property type="component" value="Unassembled WGS sequence"/>
</dbReference>
<evidence type="ECO:0000259" key="2">
    <source>
        <dbReference type="PROSITE" id="PS50004"/>
    </source>
</evidence>
<dbReference type="OrthoDB" id="6262821at2759"/>
<dbReference type="InterPro" id="IPR035892">
    <property type="entry name" value="C2_domain_sf"/>
</dbReference>
<name>A0A158QVA9_MESCO</name>
<dbReference type="Pfam" id="PF00168">
    <property type="entry name" value="C2"/>
    <property type="match status" value="1"/>
</dbReference>
<evidence type="ECO:0000313" key="3">
    <source>
        <dbReference type="EMBL" id="VDD81572.1"/>
    </source>
</evidence>
<evidence type="ECO:0000313" key="4">
    <source>
        <dbReference type="Proteomes" id="UP000267029"/>
    </source>
</evidence>
<accession>A0A158QVA9</accession>
<dbReference type="EMBL" id="UXSR01005382">
    <property type="protein sequence ID" value="VDD81572.1"/>
    <property type="molecule type" value="Genomic_DNA"/>
</dbReference>
<keyword evidence="4" id="KW-1185">Reference proteome</keyword>
<dbReference type="AlphaFoldDB" id="A0A158QVA9"/>
<reference evidence="3 4" key="1">
    <citation type="submission" date="2018-10" db="EMBL/GenBank/DDBJ databases">
        <authorList>
            <consortium name="Pathogen Informatics"/>
        </authorList>
    </citation>
    <scope>NUCLEOTIDE SEQUENCE [LARGE SCALE GENOMIC DNA]</scope>
</reference>
<dbReference type="InterPro" id="IPR000008">
    <property type="entry name" value="C2_dom"/>
</dbReference>
<feature type="transmembrane region" description="Helical" evidence="1">
    <location>
        <begin position="167"/>
        <end position="191"/>
    </location>
</feature>